<reference evidence="2 3" key="1">
    <citation type="submission" date="2018-12" db="EMBL/GenBank/DDBJ databases">
        <authorList>
            <person name="Sun L."/>
            <person name="Chen Z."/>
        </authorList>
    </citation>
    <scope>NUCLEOTIDE SEQUENCE [LARGE SCALE GENOMIC DNA]</scope>
    <source>
        <strain evidence="2 3">3-5-3</strain>
    </source>
</reference>
<dbReference type="PROSITE" id="PS50887">
    <property type="entry name" value="GGDEF"/>
    <property type="match status" value="1"/>
</dbReference>
<organism evidence="2 3">
    <name type="scientific">Paenibacillus zeisoli</name>
    <dbReference type="NCBI Taxonomy" id="2496267"/>
    <lineage>
        <taxon>Bacteria</taxon>
        <taxon>Bacillati</taxon>
        <taxon>Bacillota</taxon>
        <taxon>Bacilli</taxon>
        <taxon>Bacillales</taxon>
        <taxon>Paenibacillaceae</taxon>
        <taxon>Paenibacillus</taxon>
    </lineage>
</organism>
<dbReference type="InterPro" id="IPR043128">
    <property type="entry name" value="Rev_trsase/Diguanyl_cyclase"/>
</dbReference>
<proteinExistence type="predicted"/>
<dbReference type="OrthoDB" id="9759607at2"/>
<dbReference type="GO" id="GO:0043709">
    <property type="term" value="P:cell adhesion involved in single-species biofilm formation"/>
    <property type="evidence" value="ECO:0007669"/>
    <property type="project" value="TreeGrafter"/>
</dbReference>
<dbReference type="InterPro" id="IPR050469">
    <property type="entry name" value="Diguanylate_Cyclase"/>
</dbReference>
<dbReference type="SUPFAM" id="SSF55073">
    <property type="entry name" value="Nucleotide cyclase"/>
    <property type="match status" value="1"/>
</dbReference>
<dbReference type="Pfam" id="PF13185">
    <property type="entry name" value="GAF_2"/>
    <property type="match status" value="2"/>
</dbReference>
<dbReference type="SMART" id="SM00267">
    <property type="entry name" value="GGDEF"/>
    <property type="match status" value="1"/>
</dbReference>
<dbReference type="Proteomes" id="UP000272464">
    <property type="component" value="Unassembled WGS sequence"/>
</dbReference>
<dbReference type="SUPFAM" id="SSF55781">
    <property type="entry name" value="GAF domain-like"/>
    <property type="match status" value="2"/>
</dbReference>
<dbReference type="InterPro" id="IPR000160">
    <property type="entry name" value="GGDEF_dom"/>
</dbReference>
<dbReference type="NCBIfam" id="TIGR00254">
    <property type="entry name" value="GGDEF"/>
    <property type="match status" value="1"/>
</dbReference>
<dbReference type="GO" id="GO:0005886">
    <property type="term" value="C:plasma membrane"/>
    <property type="evidence" value="ECO:0007669"/>
    <property type="project" value="TreeGrafter"/>
</dbReference>
<dbReference type="PANTHER" id="PTHR45138">
    <property type="entry name" value="REGULATORY COMPONENTS OF SENSORY TRANSDUCTION SYSTEM"/>
    <property type="match status" value="1"/>
</dbReference>
<dbReference type="Pfam" id="PF00990">
    <property type="entry name" value="GGDEF"/>
    <property type="match status" value="1"/>
</dbReference>
<dbReference type="Gene3D" id="3.30.70.270">
    <property type="match status" value="1"/>
</dbReference>
<evidence type="ECO:0000313" key="2">
    <source>
        <dbReference type="EMBL" id="RUT36277.1"/>
    </source>
</evidence>
<dbReference type="InterPro" id="IPR029787">
    <property type="entry name" value="Nucleotide_cyclase"/>
</dbReference>
<dbReference type="AlphaFoldDB" id="A0A433XQC7"/>
<dbReference type="FunFam" id="3.30.70.270:FF:000001">
    <property type="entry name" value="Diguanylate cyclase domain protein"/>
    <property type="match status" value="1"/>
</dbReference>
<gene>
    <name evidence="2" type="ORF">EJP77_04615</name>
</gene>
<dbReference type="SMART" id="SM00065">
    <property type="entry name" value="GAF"/>
    <property type="match status" value="2"/>
</dbReference>
<evidence type="ECO:0000259" key="1">
    <source>
        <dbReference type="PROSITE" id="PS50887"/>
    </source>
</evidence>
<dbReference type="InterPro" id="IPR003018">
    <property type="entry name" value="GAF"/>
</dbReference>
<sequence>MAEHPREDPVISKLPSPSSELFVHSNEIAWLEQLDITEHDFPYLSPLLRSVFKDWIPAVSSFQGGGQLSWLLADWSAEVIHSEDETSLSKWNEGMYQAMRACLDTGKTTTISLCKDAVAEHNVVAAAIPIRTKSKAEVFSVIGCIIEGTSEEITFAAQIMGIAEHHFGACFYRRFENTFFKDFIAIQEQAKRETLRRSFLVEIVQRLQDKIDVDAVLNEVLDSIVRVYPNARLEILMSQDHQSSNSRVKSLQLQGETRRLCVQAFMEGRLLRNCFQTEHGQGYLEIAVPLSGKQGVYGVFHLIIPSEQFEEADIQLVGMLADTAGTAFENAKLYEQSNQLIHELRLINELTQQLSQSLQLKEVFKFAREELLHIFGAEYCCISQLDKDKDFFEMVSTNVASLTKEIFPRDCGFCGLVYATKEPIILSDYHNYGRVYSKLMEETGSSSLIGVPLMIRGEVSGAILLTHTRSHYFSYENYKLLQVLATHIGLAIANASLHAEVRRMANRDMLTGLYARHYLDDKLLEFQRRDTKGSLIVVDIDKFKQVNDTYGHQIGDQILKQVCNIIQSTVRKIDISARWGGEELAVYLPGTELEEGYQLAERIRERVAAETKPRVTVSCGVSNWNRKDDKISVESLFYRADMALYRSKNNGRNQTRIGRNI</sequence>
<comment type="caution">
    <text evidence="2">The sequence shown here is derived from an EMBL/GenBank/DDBJ whole genome shotgun (WGS) entry which is preliminary data.</text>
</comment>
<dbReference type="EMBL" id="RZNX01000001">
    <property type="protein sequence ID" value="RUT36277.1"/>
    <property type="molecule type" value="Genomic_DNA"/>
</dbReference>
<dbReference type="PANTHER" id="PTHR45138:SF9">
    <property type="entry name" value="DIGUANYLATE CYCLASE DGCM-RELATED"/>
    <property type="match status" value="1"/>
</dbReference>
<accession>A0A433XQC7</accession>
<dbReference type="RefSeq" id="WP_127197970.1">
    <property type="nucleotide sequence ID" value="NZ_RZNX01000001.1"/>
</dbReference>
<dbReference type="GO" id="GO:0052621">
    <property type="term" value="F:diguanylate cyclase activity"/>
    <property type="evidence" value="ECO:0007669"/>
    <property type="project" value="TreeGrafter"/>
</dbReference>
<dbReference type="GO" id="GO:1902201">
    <property type="term" value="P:negative regulation of bacterial-type flagellum-dependent cell motility"/>
    <property type="evidence" value="ECO:0007669"/>
    <property type="project" value="TreeGrafter"/>
</dbReference>
<dbReference type="Gene3D" id="3.30.450.40">
    <property type="match status" value="2"/>
</dbReference>
<keyword evidence="3" id="KW-1185">Reference proteome</keyword>
<feature type="domain" description="GGDEF" evidence="1">
    <location>
        <begin position="531"/>
        <end position="660"/>
    </location>
</feature>
<evidence type="ECO:0000313" key="3">
    <source>
        <dbReference type="Proteomes" id="UP000272464"/>
    </source>
</evidence>
<protein>
    <submittedName>
        <fullName evidence="2">Sensor domain-containing diguanylate cyclase</fullName>
    </submittedName>
</protein>
<dbReference type="CDD" id="cd01949">
    <property type="entry name" value="GGDEF"/>
    <property type="match status" value="1"/>
</dbReference>
<dbReference type="InterPro" id="IPR029016">
    <property type="entry name" value="GAF-like_dom_sf"/>
</dbReference>
<name>A0A433XQC7_9BACL</name>